<sequence>MQTNEIINLVDKYEKEKKEIDEFIDKKCIHLEYREEEYDYGHNWGSDYYCNLCTKNIRINFKSGLEKKHDEMFWSELKKLNNDRQMYSEMIRYYKSLLSNIESAIMFKIPNGCNHDIMVRDKTQTNIVYICSKCAVAIKFINQ</sequence>
<accession>A0A6C0C6U2</accession>
<protein>
    <submittedName>
        <fullName evidence="1">Uncharacterized protein</fullName>
    </submittedName>
</protein>
<organism evidence="1">
    <name type="scientific">viral metagenome</name>
    <dbReference type="NCBI Taxonomy" id="1070528"/>
    <lineage>
        <taxon>unclassified sequences</taxon>
        <taxon>metagenomes</taxon>
        <taxon>organismal metagenomes</taxon>
    </lineage>
</organism>
<proteinExistence type="predicted"/>
<dbReference type="EMBL" id="MN739352">
    <property type="protein sequence ID" value="QHT00043.1"/>
    <property type="molecule type" value="Genomic_DNA"/>
</dbReference>
<dbReference type="AlphaFoldDB" id="A0A6C0C6U2"/>
<evidence type="ECO:0000313" key="1">
    <source>
        <dbReference type="EMBL" id="QHT00043.1"/>
    </source>
</evidence>
<name>A0A6C0C6U2_9ZZZZ</name>
<reference evidence="1" key="1">
    <citation type="journal article" date="2020" name="Nature">
        <title>Giant virus diversity and host interactions through global metagenomics.</title>
        <authorList>
            <person name="Schulz F."/>
            <person name="Roux S."/>
            <person name="Paez-Espino D."/>
            <person name="Jungbluth S."/>
            <person name="Walsh D.A."/>
            <person name="Denef V.J."/>
            <person name="McMahon K.D."/>
            <person name="Konstantinidis K.T."/>
            <person name="Eloe-Fadrosh E.A."/>
            <person name="Kyrpides N.C."/>
            <person name="Woyke T."/>
        </authorList>
    </citation>
    <scope>NUCLEOTIDE SEQUENCE</scope>
    <source>
        <strain evidence="1">GVMAG-M-3300020192-26</strain>
    </source>
</reference>